<evidence type="ECO:0000256" key="6">
    <source>
        <dbReference type="ARBA" id="ARBA00012257"/>
    </source>
</evidence>
<comment type="similarity">
    <text evidence="5">Belongs to the OHCU decarboxylase family.</text>
</comment>
<keyword evidence="8" id="KW-0210">Decarboxylase</keyword>
<dbReference type="KEGG" id="lak:106153015"/>
<dbReference type="SUPFAM" id="SSF158694">
    <property type="entry name" value="UraD-Like"/>
    <property type="match status" value="1"/>
</dbReference>
<protein>
    <recommendedName>
        <fullName evidence="6">2-oxo-4-hydroxy-4-carboxy-5-ureidoimidazoline decarboxylase</fullName>
        <ecNumber evidence="6">4.1.1.97</ecNumber>
    </recommendedName>
    <alternativeName>
        <fullName evidence="12">Parahox neighbor</fullName>
    </alternativeName>
    <alternativeName>
        <fullName evidence="11">Ureidoimidazoline (2-oxo-4-hydroxy-4-carboxy-5-) decarboxylase</fullName>
    </alternativeName>
</protein>
<dbReference type="FunFam" id="1.10.3330.10:FF:000001">
    <property type="entry name" value="2-oxo-4-hydroxy-4-carboxy-5-ureidoimidazoline decarboxylase"/>
    <property type="match status" value="1"/>
</dbReference>
<evidence type="ECO:0000256" key="3">
    <source>
        <dbReference type="ARBA" id="ARBA00004275"/>
    </source>
</evidence>
<comment type="pathway">
    <text evidence="4">Purine metabolism; urate degradation; (S)-allantoin from urate: step 3/3.</text>
</comment>
<dbReference type="EC" id="4.1.1.97" evidence="6"/>
<dbReference type="Pfam" id="PF09349">
    <property type="entry name" value="OHCU_decarbox"/>
    <property type="match status" value="1"/>
</dbReference>
<keyword evidence="14" id="KW-1185">Reference proteome</keyword>
<evidence type="ECO:0000256" key="1">
    <source>
        <dbReference type="ARBA" id="ARBA00001163"/>
    </source>
</evidence>
<evidence type="ECO:0000259" key="13">
    <source>
        <dbReference type="Pfam" id="PF09349"/>
    </source>
</evidence>
<dbReference type="GO" id="GO:0005777">
    <property type="term" value="C:peroxisome"/>
    <property type="evidence" value="ECO:0007669"/>
    <property type="project" value="UniProtKB-SubCell"/>
</dbReference>
<dbReference type="InterPro" id="IPR018020">
    <property type="entry name" value="OHCU_decarboxylase"/>
</dbReference>
<dbReference type="Gene3D" id="1.10.3330.10">
    <property type="entry name" value="Oxo-4-hydroxy-4-carboxy-5-ureidoimidazoline decarboxylase"/>
    <property type="match status" value="1"/>
</dbReference>
<dbReference type="Proteomes" id="UP000085678">
    <property type="component" value="Unplaced"/>
</dbReference>
<name>A0A1S3H8A7_LINAN</name>
<reference evidence="15" key="1">
    <citation type="submission" date="2025-08" db="UniProtKB">
        <authorList>
            <consortium name="RefSeq"/>
        </authorList>
    </citation>
    <scope>IDENTIFICATION</scope>
    <source>
        <tissue evidence="15">Gonads</tissue>
    </source>
</reference>
<comment type="function">
    <text evidence="2">Catalyzes the stereoselective decarboxylation of 2-oxo-4-hydroxy-4-carboxy-5-ureidoimidazoline (OHCU) to (S)-allantoin.</text>
</comment>
<dbReference type="UniPathway" id="UPA00394">
    <property type="reaction ID" value="UER00652"/>
</dbReference>
<dbReference type="GO" id="GO:0000255">
    <property type="term" value="P:allantoin metabolic process"/>
    <property type="evidence" value="ECO:0007669"/>
    <property type="project" value="InterPro"/>
</dbReference>
<keyword evidence="7" id="KW-0659">Purine metabolism</keyword>
<evidence type="ECO:0000256" key="11">
    <source>
        <dbReference type="ARBA" id="ARBA00030624"/>
    </source>
</evidence>
<sequence>MDLVNRMDFEAFVAHFGNVVQGNPLCAASVWTLRPFTSVAEIHRHICEFLDKLPPYCKEGILRCLPDLAGRLAAMGKLSKECSREQVIAGLVDITPEERARLTEMNTKYKAKFGFPFVVCARENRKRSIMKGIEESLEKTQGQELLRGIDEVKKICWLRLLDVVENIRKAHSDYNSKL</sequence>
<proteinExistence type="inferred from homology"/>
<organism evidence="14 15">
    <name type="scientific">Lingula anatina</name>
    <name type="common">Brachiopod</name>
    <name type="synonym">Lingula unguis</name>
    <dbReference type="NCBI Taxonomy" id="7574"/>
    <lineage>
        <taxon>Eukaryota</taxon>
        <taxon>Metazoa</taxon>
        <taxon>Spiralia</taxon>
        <taxon>Lophotrochozoa</taxon>
        <taxon>Brachiopoda</taxon>
        <taxon>Linguliformea</taxon>
        <taxon>Lingulata</taxon>
        <taxon>Lingulida</taxon>
        <taxon>Linguloidea</taxon>
        <taxon>Lingulidae</taxon>
        <taxon>Lingula</taxon>
    </lineage>
</organism>
<evidence type="ECO:0000256" key="10">
    <source>
        <dbReference type="ARBA" id="ARBA00023239"/>
    </source>
</evidence>
<evidence type="ECO:0000256" key="5">
    <source>
        <dbReference type="ARBA" id="ARBA00005793"/>
    </source>
</evidence>
<evidence type="ECO:0000256" key="8">
    <source>
        <dbReference type="ARBA" id="ARBA00022793"/>
    </source>
</evidence>
<comment type="catalytic activity">
    <reaction evidence="1">
        <text>5-hydroxy-2-oxo-4-ureido-2,5-dihydro-1H-imidazole-5-carboxylate + H(+) = (S)-allantoin + CO2</text>
        <dbReference type="Rhea" id="RHEA:26301"/>
        <dbReference type="ChEBI" id="CHEBI:15378"/>
        <dbReference type="ChEBI" id="CHEBI:15678"/>
        <dbReference type="ChEBI" id="CHEBI:16526"/>
        <dbReference type="ChEBI" id="CHEBI:58639"/>
        <dbReference type="EC" id="4.1.1.97"/>
    </reaction>
</comment>
<dbReference type="GO" id="GO:0006144">
    <property type="term" value="P:purine nucleobase metabolic process"/>
    <property type="evidence" value="ECO:0007669"/>
    <property type="project" value="UniProtKB-KW"/>
</dbReference>
<dbReference type="InterPro" id="IPR017580">
    <property type="entry name" value="OHCU_decarboxylase-1"/>
</dbReference>
<dbReference type="AlphaFoldDB" id="A0A1S3H8A7"/>
<evidence type="ECO:0000256" key="2">
    <source>
        <dbReference type="ARBA" id="ARBA00002506"/>
    </source>
</evidence>
<evidence type="ECO:0000256" key="12">
    <source>
        <dbReference type="ARBA" id="ARBA00032116"/>
    </source>
</evidence>
<dbReference type="GeneID" id="106153015"/>
<evidence type="ECO:0000256" key="7">
    <source>
        <dbReference type="ARBA" id="ARBA00022631"/>
    </source>
</evidence>
<keyword evidence="10" id="KW-0456">Lyase</keyword>
<feature type="domain" description="Oxo-4-hydroxy-4-carboxy-5-ureidoimidazoline decarboxylase" evidence="13">
    <location>
        <begin position="5"/>
        <end position="160"/>
    </location>
</feature>
<dbReference type="OrthoDB" id="9970124at2759"/>
<dbReference type="PANTHER" id="PTHR43466:SF1">
    <property type="entry name" value="2-OXO-4-HYDROXY-4-CARBOXY-5-UREIDOIMIDAZOLINE DECARBOXYLASE-RELATED"/>
    <property type="match status" value="1"/>
</dbReference>
<evidence type="ECO:0000313" key="15">
    <source>
        <dbReference type="RefSeq" id="XP_013382233.1"/>
    </source>
</evidence>
<accession>A0A1S3H8A7</accession>
<gene>
    <name evidence="15" type="primary">LOC106153015</name>
</gene>
<dbReference type="RefSeq" id="XP_013382233.1">
    <property type="nucleotide sequence ID" value="XM_013526779.1"/>
</dbReference>
<dbReference type="NCBIfam" id="TIGR03164">
    <property type="entry name" value="UHCUDC"/>
    <property type="match status" value="1"/>
</dbReference>
<dbReference type="OMA" id="VCARENT"/>
<dbReference type="PANTHER" id="PTHR43466">
    <property type="entry name" value="2-OXO-4-HYDROXY-4-CARBOXY-5-UREIDOIMIDAZOLINE DECARBOXYLASE-RELATED"/>
    <property type="match status" value="1"/>
</dbReference>
<comment type="subcellular location">
    <subcellularLocation>
        <location evidence="3">Peroxisome</location>
    </subcellularLocation>
</comment>
<evidence type="ECO:0000256" key="4">
    <source>
        <dbReference type="ARBA" id="ARBA00004754"/>
    </source>
</evidence>
<evidence type="ECO:0000313" key="14">
    <source>
        <dbReference type="Proteomes" id="UP000085678"/>
    </source>
</evidence>
<dbReference type="STRING" id="7574.A0A1S3H8A7"/>
<dbReference type="GO" id="GO:0019628">
    <property type="term" value="P:urate catabolic process"/>
    <property type="evidence" value="ECO:0007669"/>
    <property type="project" value="UniProtKB-UniPathway"/>
</dbReference>
<keyword evidence="9" id="KW-0576">Peroxisome</keyword>
<dbReference type="InParanoid" id="A0A1S3H8A7"/>
<dbReference type="InterPro" id="IPR036778">
    <property type="entry name" value="OHCU_decarboxylase_sf"/>
</dbReference>
<dbReference type="GO" id="GO:0051997">
    <property type="term" value="F:2-oxo-4-hydroxy-4-carboxy-5-ureidoimidazoline decarboxylase activity"/>
    <property type="evidence" value="ECO:0007669"/>
    <property type="project" value="UniProtKB-EC"/>
</dbReference>
<evidence type="ECO:0000256" key="9">
    <source>
        <dbReference type="ARBA" id="ARBA00023140"/>
    </source>
</evidence>